<accession>A0A0F0GEU6</accession>
<sequence>MRIAVLALLLAGCTAAVDPAPRVDLEHRVVEFAEGLSPSAPYRAPDSVERDTALRALMPLLDGTATEADGLRPLGFTVDSGVDGASGRQFVLATTKPGAEQGWGMYIADRSTTPRLVIEVPHPNADLDTEALGIELYRRTPGAVVLIAGAHRRAAGEQADVAHHTDALFHAVATDLAGRGLPQVQLHGFAEQSLPGSDVVVSTGQGRPGPAARRVADRVGAAGLATCRGWDDECGNLEGTRNVQGKAAAEHGFVFLHIEVTGRLRESVASRAELAQALAEADVSAG</sequence>
<dbReference type="RefSeq" id="WP_045316976.1">
    <property type="nucleotide sequence ID" value="NZ_JYJG01000392.1"/>
</dbReference>
<proteinExistence type="predicted"/>
<dbReference type="Proteomes" id="UP000033393">
    <property type="component" value="Unassembled WGS sequence"/>
</dbReference>
<keyword evidence="2" id="KW-1185">Reference proteome</keyword>
<evidence type="ECO:0000313" key="2">
    <source>
        <dbReference type="Proteomes" id="UP000033393"/>
    </source>
</evidence>
<organism evidence="1 2">
    <name type="scientific">Lentzea aerocolonigenes</name>
    <name type="common">Lechevalieria aerocolonigenes</name>
    <name type="synonym">Saccharothrix aerocolonigenes</name>
    <dbReference type="NCBI Taxonomy" id="68170"/>
    <lineage>
        <taxon>Bacteria</taxon>
        <taxon>Bacillati</taxon>
        <taxon>Actinomycetota</taxon>
        <taxon>Actinomycetes</taxon>
        <taxon>Pseudonocardiales</taxon>
        <taxon>Pseudonocardiaceae</taxon>
        <taxon>Lentzea</taxon>
    </lineage>
</organism>
<comment type="caution">
    <text evidence="1">The sequence shown here is derived from an EMBL/GenBank/DDBJ whole genome shotgun (WGS) entry which is preliminary data.</text>
</comment>
<gene>
    <name evidence="1" type="ORF">UK23_39805</name>
</gene>
<dbReference type="PATRIC" id="fig|68170.10.peg.669"/>
<protein>
    <submittedName>
        <fullName evidence="1">Uncharacterized protein</fullName>
    </submittedName>
</protein>
<dbReference type="AlphaFoldDB" id="A0A0F0GEU6"/>
<reference evidence="1 2" key="1">
    <citation type="submission" date="2015-02" db="EMBL/GenBank/DDBJ databases">
        <authorList>
            <person name="Ju K.-S."/>
            <person name="Doroghazi J.R."/>
            <person name="Metcalf W."/>
        </authorList>
    </citation>
    <scope>NUCLEOTIDE SEQUENCE [LARGE SCALE GENOMIC DNA]</scope>
    <source>
        <strain evidence="1 2">NRRL B-16140</strain>
    </source>
</reference>
<evidence type="ECO:0000313" key="1">
    <source>
        <dbReference type="EMBL" id="KJK41905.1"/>
    </source>
</evidence>
<name>A0A0F0GEU6_LENAE</name>
<dbReference type="EMBL" id="JYJG01000392">
    <property type="protein sequence ID" value="KJK41905.1"/>
    <property type="molecule type" value="Genomic_DNA"/>
</dbReference>